<dbReference type="PANTHER" id="PTHR43215:SF15">
    <property type="entry name" value="PROTEIN ACCUMULATION AND REPLICATION OF CHLOROPLASTS 3, CHLOROPLASTIC"/>
    <property type="match status" value="1"/>
</dbReference>
<dbReference type="GO" id="GO:0005829">
    <property type="term" value="C:cytosol"/>
    <property type="evidence" value="ECO:0007669"/>
    <property type="project" value="TreeGrafter"/>
</dbReference>
<dbReference type="SUPFAM" id="SSF82185">
    <property type="entry name" value="Histone H3 K4-specific methyltransferase SET7/9 N-terminal domain"/>
    <property type="match status" value="1"/>
</dbReference>
<evidence type="ECO:0000313" key="2">
    <source>
        <dbReference type="EMBL" id="KAK1297462.1"/>
    </source>
</evidence>
<reference evidence="2" key="2">
    <citation type="submission" date="2023-06" db="EMBL/GenBank/DDBJ databases">
        <authorList>
            <person name="Ma L."/>
            <person name="Liu K.-W."/>
            <person name="Li Z."/>
            <person name="Hsiao Y.-Y."/>
            <person name="Qi Y."/>
            <person name="Fu T."/>
            <person name="Tang G."/>
            <person name="Zhang D."/>
            <person name="Sun W.-H."/>
            <person name="Liu D.-K."/>
            <person name="Li Y."/>
            <person name="Chen G.-Z."/>
            <person name="Liu X.-D."/>
            <person name="Liao X.-Y."/>
            <person name="Jiang Y.-T."/>
            <person name="Yu X."/>
            <person name="Hao Y."/>
            <person name="Huang J."/>
            <person name="Zhao X.-W."/>
            <person name="Ke S."/>
            <person name="Chen Y.-Y."/>
            <person name="Wu W.-L."/>
            <person name="Hsu J.-L."/>
            <person name="Lin Y.-F."/>
            <person name="Huang M.-D."/>
            <person name="Li C.-Y."/>
            <person name="Huang L."/>
            <person name="Wang Z.-W."/>
            <person name="Zhao X."/>
            <person name="Zhong W.-Y."/>
            <person name="Peng D.-H."/>
            <person name="Ahmad S."/>
            <person name="Lan S."/>
            <person name="Zhang J.-S."/>
            <person name="Tsai W.-C."/>
            <person name="Van De Peer Y."/>
            <person name="Liu Z.-J."/>
        </authorList>
    </citation>
    <scope>NUCLEOTIDE SEQUENCE</scope>
    <source>
        <strain evidence="2">CP</strain>
        <tissue evidence="2">Leaves</tissue>
    </source>
</reference>
<comment type="caution">
    <text evidence="2">The sequence shown here is derived from an EMBL/GenBank/DDBJ whole genome shotgun (WGS) entry which is preliminary data.</text>
</comment>
<reference evidence="2" key="1">
    <citation type="journal article" date="2023" name="Nat. Commun.">
        <title>Diploid and tetraploid genomes of Acorus and the evolution of monocots.</title>
        <authorList>
            <person name="Ma L."/>
            <person name="Liu K.W."/>
            <person name="Li Z."/>
            <person name="Hsiao Y.Y."/>
            <person name="Qi Y."/>
            <person name="Fu T."/>
            <person name="Tang G.D."/>
            <person name="Zhang D."/>
            <person name="Sun W.H."/>
            <person name="Liu D.K."/>
            <person name="Li Y."/>
            <person name="Chen G.Z."/>
            <person name="Liu X.D."/>
            <person name="Liao X.Y."/>
            <person name="Jiang Y.T."/>
            <person name="Yu X."/>
            <person name="Hao Y."/>
            <person name="Huang J."/>
            <person name="Zhao X.W."/>
            <person name="Ke S."/>
            <person name="Chen Y.Y."/>
            <person name="Wu W.L."/>
            <person name="Hsu J.L."/>
            <person name="Lin Y.F."/>
            <person name="Huang M.D."/>
            <person name="Li C.Y."/>
            <person name="Huang L."/>
            <person name="Wang Z.W."/>
            <person name="Zhao X."/>
            <person name="Zhong W.Y."/>
            <person name="Peng D.H."/>
            <person name="Ahmad S."/>
            <person name="Lan S."/>
            <person name="Zhang J.S."/>
            <person name="Tsai W.C."/>
            <person name="Van de Peer Y."/>
            <person name="Liu Z.J."/>
        </authorList>
    </citation>
    <scope>NUCLEOTIDE SEQUENCE</scope>
    <source>
        <strain evidence="2">CP</strain>
    </source>
</reference>
<dbReference type="PANTHER" id="PTHR43215">
    <property type="entry name" value="RADIAL SPOKE HEAD 1 HOMOLOG"/>
    <property type="match status" value="1"/>
</dbReference>
<dbReference type="AlphaFoldDB" id="A0AAV9D889"/>
<evidence type="ECO:0008006" key="4">
    <source>
        <dbReference type="Google" id="ProtNLM"/>
    </source>
</evidence>
<keyword evidence="1" id="KW-0677">Repeat</keyword>
<dbReference type="Pfam" id="PF02493">
    <property type="entry name" value="MORN"/>
    <property type="match status" value="2"/>
</dbReference>
<accession>A0AAV9D889</accession>
<dbReference type="EMBL" id="JAUJYO010000015">
    <property type="protein sequence ID" value="KAK1297462.1"/>
    <property type="molecule type" value="Genomic_DNA"/>
</dbReference>
<name>A0AAV9D889_ACOCL</name>
<dbReference type="InterPro" id="IPR003409">
    <property type="entry name" value="MORN"/>
</dbReference>
<dbReference type="Gene3D" id="2.20.110.10">
    <property type="entry name" value="Histone H3 K4-specific methyltransferase SET7/9 N-terminal domain"/>
    <property type="match status" value="1"/>
</dbReference>
<protein>
    <recommendedName>
        <fullName evidence="4">MORN repeat-containing protein 4</fullName>
    </recommendedName>
</protein>
<dbReference type="GO" id="GO:0010020">
    <property type="term" value="P:chloroplast fission"/>
    <property type="evidence" value="ECO:0007669"/>
    <property type="project" value="TreeGrafter"/>
</dbReference>
<evidence type="ECO:0000256" key="1">
    <source>
        <dbReference type="ARBA" id="ARBA00022737"/>
    </source>
</evidence>
<dbReference type="GO" id="GO:0009707">
    <property type="term" value="C:chloroplast outer membrane"/>
    <property type="evidence" value="ECO:0007669"/>
    <property type="project" value="TreeGrafter"/>
</dbReference>
<proteinExistence type="predicted"/>
<keyword evidence="3" id="KW-1185">Reference proteome</keyword>
<organism evidence="2 3">
    <name type="scientific">Acorus calamus</name>
    <name type="common">Sweet flag</name>
    <dbReference type="NCBI Taxonomy" id="4465"/>
    <lineage>
        <taxon>Eukaryota</taxon>
        <taxon>Viridiplantae</taxon>
        <taxon>Streptophyta</taxon>
        <taxon>Embryophyta</taxon>
        <taxon>Tracheophyta</taxon>
        <taxon>Spermatophyta</taxon>
        <taxon>Magnoliopsida</taxon>
        <taxon>Liliopsida</taxon>
        <taxon>Acoraceae</taxon>
        <taxon>Acorus</taxon>
    </lineage>
</organism>
<gene>
    <name evidence="2" type="ORF">QJS10_CPB15g00149</name>
</gene>
<sequence>MRRPWGRGEQRATMGRLGCFTDSWTDCNYKCTEKEGGQVFRKRGNMMKTWKGKTNGEGRFYSKSGSIFFGQFQDGWRHGQCLLIDSDGSRWSEIWDKGILVSRTQLDVETKTGDLSNSAHEDGGFA</sequence>
<dbReference type="Proteomes" id="UP001180020">
    <property type="component" value="Unassembled WGS sequence"/>
</dbReference>
<evidence type="ECO:0000313" key="3">
    <source>
        <dbReference type="Proteomes" id="UP001180020"/>
    </source>
</evidence>